<keyword evidence="7" id="KW-0520">NAD</keyword>
<evidence type="ECO:0000256" key="4">
    <source>
        <dbReference type="ARBA" id="ARBA00022832"/>
    </source>
</evidence>
<dbReference type="SUPFAM" id="SSF48179">
    <property type="entry name" value="6-phosphogluconate dehydrogenase C-terminal domain-like"/>
    <property type="match status" value="2"/>
</dbReference>
<dbReference type="GO" id="GO:0003857">
    <property type="term" value="F:(3S)-3-hydroxyacyl-CoA dehydrogenase (NAD+) activity"/>
    <property type="evidence" value="ECO:0007669"/>
    <property type="project" value="UniProtKB-EC"/>
</dbReference>
<dbReference type="Gene3D" id="3.40.50.720">
    <property type="entry name" value="NAD(P)-binding Rossmann-like Domain"/>
    <property type="match status" value="1"/>
</dbReference>
<dbReference type="Pfam" id="PF00725">
    <property type="entry name" value="3HCDH"/>
    <property type="match status" value="1"/>
</dbReference>
<evidence type="ECO:0000256" key="12">
    <source>
        <dbReference type="ARBA" id="ARBA00023268"/>
    </source>
</evidence>
<accession>A0A844CTE4</accession>
<organism evidence="16 17">
    <name type="scientific">Roseovarius bejariae</name>
    <dbReference type="NCBI Taxonomy" id="2576383"/>
    <lineage>
        <taxon>Bacteria</taxon>
        <taxon>Pseudomonadati</taxon>
        <taxon>Pseudomonadota</taxon>
        <taxon>Alphaproteobacteria</taxon>
        <taxon>Rhodobacterales</taxon>
        <taxon>Roseobacteraceae</taxon>
        <taxon>Roseovarius</taxon>
    </lineage>
</organism>
<dbReference type="UniPathway" id="UPA00659"/>
<keyword evidence="5" id="KW-0442">Lipid degradation</keyword>
<dbReference type="PANTHER" id="PTHR23309:SF49">
    <property type="entry name" value="PEROXISOMAL BIFUNCTIONAL ENZYME"/>
    <property type="match status" value="1"/>
</dbReference>
<comment type="catalytic activity">
    <reaction evidence="13">
        <text>a (3S)-3-hydroxyacyl-CoA + NAD(+) = a 3-oxoacyl-CoA + NADH + H(+)</text>
        <dbReference type="Rhea" id="RHEA:22432"/>
        <dbReference type="ChEBI" id="CHEBI:15378"/>
        <dbReference type="ChEBI" id="CHEBI:57318"/>
        <dbReference type="ChEBI" id="CHEBI:57540"/>
        <dbReference type="ChEBI" id="CHEBI:57945"/>
        <dbReference type="ChEBI" id="CHEBI:90726"/>
        <dbReference type="EC" id="1.1.1.35"/>
    </reaction>
</comment>
<protein>
    <recommendedName>
        <fullName evidence="18">3-hydroxyacyl-CoA dehydrogenase</fullName>
    </recommendedName>
</protein>
<feature type="domain" description="3-hydroxyacyl-CoA dehydrogenase NAD binding" evidence="15">
    <location>
        <begin position="294"/>
        <end position="461"/>
    </location>
</feature>
<keyword evidence="10" id="KW-0413">Isomerase</keyword>
<evidence type="ECO:0000259" key="15">
    <source>
        <dbReference type="Pfam" id="PF02737"/>
    </source>
</evidence>
<dbReference type="PANTHER" id="PTHR23309">
    <property type="entry name" value="3-HYDROXYACYL-COA DEHYROGENASE"/>
    <property type="match status" value="1"/>
</dbReference>
<evidence type="ECO:0008006" key="18">
    <source>
        <dbReference type="Google" id="ProtNLM"/>
    </source>
</evidence>
<evidence type="ECO:0000256" key="13">
    <source>
        <dbReference type="ARBA" id="ARBA00049556"/>
    </source>
</evidence>
<keyword evidence="6" id="KW-0560">Oxidoreductase</keyword>
<reference evidence="16 17" key="1">
    <citation type="submission" date="2019-05" db="EMBL/GenBank/DDBJ databases">
        <title>Roseovarius bejariae sp. nov., a moderately halophylic bacterium isolated from a saline soil in Rambla Salada (Murcia).</title>
        <authorList>
            <person name="Castro D.J."/>
            <person name="Gomez-Altuve A."/>
            <person name="Reina J.C."/>
            <person name="Rodriguez M."/>
            <person name="Sampedro I."/>
            <person name="Llamas I."/>
            <person name="Martinez-Checa F."/>
        </authorList>
    </citation>
    <scope>NUCLEOTIDE SEQUENCE [LARGE SCALE GENOMIC DNA]</scope>
    <source>
        <strain evidence="16 17">A21</strain>
    </source>
</reference>
<proteinExistence type="predicted"/>
<dbReference type="InterPro" id="IPR006108">
    <property type="entry name" value="3HC_DH_C"/>
</dbReference>
<evidence type="ECO:0000313" key="16">
    <source>
        <dbReference type="EMBL" id="MRU16715.1"/>
    </source>
</evidence>
<comment type="pathway">
    <text evidence="2">Lipid metabolism; fatty acid beta-oxidation.</text>
</comment>
<keyword evidence="12" id="KW-0511">Multifunctional enzyme</keyword>
<evidence type="ECO:0000259" key="14">
    <source>
        <dbReference type="Pfam" id="PF00725"/>
    </source>
</evidence>
<evidence type="ECO:0000256" key="7">
    <source>
        <dbReference type="ARBA" id="ARBA00023027"/>
    </source>
</evidence>
<dbReference type="InterPro" id="IPR036291">
    <property type="entry name" value="NAD(P)-bd_dom_sf"/>
</dbReference>
<evidence type="ECO:0000256" key="6">
    <source>
        <dbReference type="ARBA" id="ARBA00023002"/>
    </source>
</evidence>
<keyword evidence="11" id="KW-0456">Lyase</keyword>
<gene>
    <name evidence="16" type="ORF">FDP25_14835</name>
</gene>
<dbReference type="GO" id="GO:0016853">
    <property type="term" value="F:isomerase activity"/>
    <property type="evidence" value="ECO:0007669"/>
    <property type="project" value="UniProtKB-KW"/>
</dbReference>
<keyword evidence="4" id="KW-0276">Fatty acid metabolism</keyword>
<evidence type="ECO:0000256" key="1">
    <source>
        <dbReference type="ARBA" id="ARBA00004275"/>
    </source>
</evidence>
<dbReference type="InterPro" id="IPR008927">
    <property type="entry name" value="6-PGluconate_DH-like_C_sf"/>
</dbReference>
<evidence type="ECO:0000256" key="5">
    <source>
        <dbReference type="ARBA" id="ARBA00022963"/>
    </source>
</evidence>
<dbReference type="RefSeq" id="WP_154154055.1">
    <property type="nucleotide sequence ID" value="NZ_SZWE01000002.1"/>
</dbReference>
<dbReference type="AlphaFoldDB" id="A0A844CTE4"/>
<sequence length="685" mass="73114">MVSEVDVEHRDGIAVLGLNRPVANALAPSVRRALHHEVKAALEDADIRAIVLKGMGQGFSSGVDLAEYEGPLEDPWVGDLCGLIEEAPKPIVASLHGAALGAGFELALAAHGRVADRATRIALPEVTLGLVPGAGGTQRLARITGAQVALEFLLSGRATVAGDAKLRRVFDRLLDGDPLEEAISLASDMAAAGTWTRSRDREPGLTDPDGYQRAVQAVAARVGDADSAERDIVRCVEAAQLLPFDQGILFERTQFEDRLVSKAARASRHLFAAERRAGAMPELSKGRAHPVNIVAVLANGQMAVEVAIQCLDAGHVVMLTDGDRQQAHAIKARVSAIYDAAITRKRLDSKARDERLSRLKIAPVSEGLKQADLVLDDGTQAMPEGAAAIKSNAVWASLQGEMPEADRLKAVGAQGQHVVLKYSRPAHSTSLVELAVPADTGPDAVSSIVQNYAKAGRTVVRSALFPGLLRENLFFSLFGAALALCRAGVSPQKIDEAASELGFLKGPFAMADAEGLPQVQNRHKSLCEARSQNVPEALSLLSARIASGAKGRAAGKGIFLYEDGGAHPDPELADWLTEWRRNAPLELPANTDVMRALHAAYINEAACLIEDKRVLRASDLDVVAVKGMGYDRRRGGPLLQADFAGLLAIMQDMKKLAPLDEAIWRPHPRLVEMVKYGEGFFGRAV</sequence>
<keyword evidence="8" id="KW-0443">Lipid metabolism</keyword>
<keyword evidence="17" id="KW-1185">Reference proteome</keyword>
<comment type="subunit">
    <text evidence="3">Monomer.</text>
</comment>
<evidence type="ECO:0000256" key="2">
    <source>
        <dbReference type="ARBA" id="ARBA00005005"/>
    </source>
</evidence>
<comment type="caution">
    <text evidence="16">The sequence shown here is derived from an EMBL/GenBank/DDBJ whole genome shotgun (WGS) entry which is preliminary data.</text>
</comment>
<dbReference type="OrthoDB" id="9771883at2"/>
<dbReference type="Pfam" id="PF00378">
    <property type="entry name" value="ECH_1"/>
    <property type="match status" value="1"/>
</dbReference>
<dbReference type="EMBL" id="SZWE01000002">
    <property type="protein sequence ID" value="MRU16715.1"/>
    <property type="molecule type" value="Genomic_DNA"/>
</dbReference>
<name>A0A844CTE4_9RHOB</name>
<evidence type="ECO:0000313" key="17">
    <source>
        <dbReference type="Proteomes" id="UP000564704"/>
    </source>
</evidence>
<dbReference type="Gene3D" id="1.10.1040.50">
    <property type="match status" value="1"/>
</dbReference>
<dbReference type="Gene3D" id="3.90.226.10">
    <property type="entry name" value="2-enoyl-CoA Hydratase, Chain A, domain 1"/>
    <property type="match status" value="1"/>
</dbReference>
<dbReference type="GO" id="GO:0004300">
    <property type="term" value="F:enoyl-CoA hydratase activity"/>
    <property type="evidence" value="ECO:0007669"/>
    <property type="project" value="UniProtKB-ARBA"/>
</dbReference>
<keyword evidence="9" id="KW-0576">Peroxisome</keyword>
<evidence type="ECO:0000256" key="10">
    <source>
        <dbReference type="ARBA" id="ARBA00023235"/>
    </source>
</evidence>
<comment type="subcellular location">
    <subcellularLocation>
        <location evidence="1">Peroxisome</location>
    </subcellularLocation>
</comment>
<evidence type="ECO:0000256" key="3">
    <source>
        <dbReference type="ARBA" id="ARBA00011245"/>
    </source>
</evidence>
<dbReference type="Proteomes" id="UP000564704">
    <property type="component" value="Unassembled WGS sequence"/>
</dbReference>
<dbReference type="InterPro" id="IPR006176">
    <property type="entry name" value="3-OHacyl-CoA_DH_NAD-bd"/>
</dbReference>
<dbReference type="InterPro" id="IPR001753">
    <property type="entry name" value="Enoyl-CoA_hydra/iso"/>
</dbReference>
<evidence type="ECO:0000256" key="8">
    <source>
        <dbReference type="ARBA" id="ARBA00023098"/>
    </source>
</evidence>
<dbReference type="SUPFAM" id="SSF51735">
    <property type="entry name" value="NAD(P)-binding Rossmann-fold domains"/>
    <property type="match status" value="1"/>
</dbReference>
<dbReference type="InterPro" id="IPR029045">
    <property type="entry name" value="ClpP/crotonase-like_dom_sf"/>
</dbReference>
<evidence type="ECO:0000256" key="9">
    <source>
        <dbReference type="ARBA" id="ARBA00023140"/>
    </source>
</evidence>
<dbReference type="Pfam" id="PF02737">
    <property type="entry name" value="3HCDH_N"/>
    <property type="match status" value="1"/>
</dbReference>
<dbReference type="CDD" id="cd06558">
    <property type="entry name" value="crotonase-like"/>
    <property type="match status" value="1"/>
</dbReference>
<dbReference type="SUPFAM" id="SSF52096">
    <property type="entry name" value="ClpP/crotonase"/>
    <property type="match status" value="1"/>
</dbReference>
<dbReference type="GO" id="GO:0006635">
    <property type="term" value="P:fatty acid beta-oxidation"/>
    <property type="evidence" value="ECO:0007669"/>
    <property type="project" value="UniProtKB-UniPathway"/>
</dbReference>
<evidence type="ECO:0000256" key="11">
    <source>
        <dbReference type="ARBA" id="ARBA00023239"/>
    </source>
</evidence>
<feature type="domain" description="3-hydroxyacyl-CoA dehydrogenase C-terminal" evidence="14">
    <location>
        <begin position="473"/>
        <end position="560"/>
    </location>
</feature>
<dbReference type="GO" id="GO:0070403">
    <property type="term" value="F:NAD+ binding"/>
    <property type="evidence" value="ECO:0007669"/>
    <property type="project" value="InterPro"/>
</dbReference>